<dbReference type="InterPro" id="IPR005841">
    <property type="entry name" value="Alpha-D-phosphohexomutase_SF"/>
</dbReference>
<evidence type="ECO:0000256" key="3">
    <source>
        <dbReference type="ARBA" id="ARBA00023235"/>
    </source>
</evidence>
<gene>
    <name evidence="5" type="primary">PGM2_4</name>
    <name evidence="5" type="ORF">HAX54_029874</name>
</gene>
<dbReference type="EMBL" id="JACEIK010003723">
    <property type="protein sequence ID" value="MCD9642840.1"/>
    <property type="molecule type" value="Genomic_DNA"/>
</dbReference>
<reference evidence="5 6" key="1">
    <citation type="journal article" date="2021" name="BMC Genomics">
        <title>Datura genome reveals duplications of psychoactive alkaloid biosynthetic genes and high mutation rate following tissue culture.</title>
        <authorList>
            <person name="Rajewski A."/>
            <person name="Carter-House D."/>
            <person name="Stajich J."/>
            <person name="Litt A."/>
        </authorList>
    </citation>
    <scope>NUCLEOTIDE SEQUENCE [LARGE SCALE GENOMIC DNA]</scope>
    <source>
        <strain evidence="5">AR-01</strain>
    </source>
</reference>
<dbReference type="PANTHER" id="PTHR22573:SF2">
    <property type="entry name" value="PHOSPHOGLUCOMUTASE"/>
    <property type="match status" value="1"/>
</dbReference>
<feature type="non-terminal residue" evidence="5">
    <location>
        <position position="117"/>
    </location>
</feature>
<sequence length="117" mass="12712">MMHFMVFMTYNAKRIFVEDFGANEISLVNCVPKEEFGGGNPDPNLTYAKELVACMGLSKMHSKPDPLEFGAVVDGDGDRNMVLGKRFFVTPSDSISIIATNVVQAIPYFSGGLKGVA</sequence>
<evidence type="ECO:0000256" key="1">
    <source>
        <dbReference type="ARBA" id="ARBA00022723"/>
    </source>
</evidence>
<dbReference type="Proteomes" id="UP000823775">
    <property type="component" value="Unassembled WGS sequence"/>
</dbReference>
<dbReference type="PRINTS" id="PR00509">
    <property type="entry name" value="PGMPMM"/>
</dbReference>
<dbReference type="InterPro" id="IPR045244">
    <property type="entry name" value="PGM"/>
</dbReference>
<evidence type="ECO:0000313" key="6">
    <source>
        <dbReference type="Proteomes" id="UP000823775"/>
    </source>
</evidence>
<keyword evidence="2" id="KW-0460">Magnesium</keyword>
<keyword evidence="3" id="KW-0413">Isomerase</keyword>
<keyword evidence="6" id="KW-1185">Reference proteome</keyword>
<comment type="caution">
    <text evidence="5">The sequence shown here is derived from an EMBL/GenBank/DDBJ whole genome shotgun (WGS) entry which is preliminary data.</text>
</comment>
<evidence type="ECO:0000256" key="4">
    <source>
        <dbReference type="ARBA" id="ARBA00045679"/>
    </source>
</evidence>
<comment type="function">
    <text evidence="4">Catalyzes the reversible isomerization of alpha-D-glucose 1-phosphate to alpha-D-glucose 6-phosphate. The mechanism proceeds via the intermediate compound alpha-D-glucose 1,6-bisphosphate. This enzyme participates in both the breakdown and synthesis of glucose.</text>
</comment>
<evidence type="ECO:0000313" key="5">
    <source>
        <dbReference type="EMBL" id="MCD9642840.1"/>
    </source>
</evidence>
<evidence type="ECO:0000256" key="2">
    <source>
        <dbReference type="ARBA" id="ARBA00022842"/>
    </source>
</evidence>
<dbReference type="PANTHER" id="PTHR22573">
    <property type="entry name" value="PHOSPHOHEXOMUTASE FAMILY MEMBER"/>
    <property type="match status" value="1"/>
</dbReference>
<proteinExistence type="predicted"/>
<dbReference type="InterPro" id="IPR016055">
    <property type="entry name" value="A-D-PHexomutase_a/b/a-I/II/III"/>
</dbReference>
<name>A0ABS8VA01_DATST</name>
<accession>A0ABS8VA01</accession>
<organism evidence="5 6">
    <name type="scientific">Datura stramonium</name>
    <name type="common">Jimsonweed</name>
    <name type="synonym">Common thornapple</name>
    <dbReference type="NCBI Taxonomy" id="4076"/>
    <lineage>
        <taxon>Eukaryota</taxon>
        <taxon>Viridiplantae</taxon>
        <taxon>Streptophyta</taxon>
        <taxon>Embryophyta</taxon>
        <taxon>Tracheophyta</taxon>
        <taxon>Spermatophyta</taxon>
        <taxon>Magnoliopsida</taxon>
        <taxon>eudicotyledons</taxon>
        <taxon>Gunneridae</taxon>
        <taxon>Pentapetalae</taxon>
        <taxon>asterids</taxon>
        <taxon>lamiids</taxon>
        <taxon>Solanales</taxon>
        <taxon>Solanaceae</taxon>
        <taxon>Solanoideae</taxon>
        <taxon>Datureae</taxon>
        <taxon>Datura</taxon>
    </lineage>
</organism>
<dbReference type="SUPFAM" id="SSF53738">
    <property type="entry name" value="Phosphoglucomutase, first 3 domains"/>
    <property type="match status" value="1"/>
</dbReference>
<keyword evidence="1" id="KW-0479">Metal-binding</keyword>
<dbReference type="Gene3D" id="3.40.120.10">
    <property type="entry name" value="Alpha-D-Glucose-1,6-Bisphosphate, subunit A, domain 3"/>
    <property type="match status" value="1"/>
</dbReference>
<protein>
    <submittedName>
        <fullName evidence="5">Phosphoglucomutase-2</fullName>
    </submittedName>
</protein>